<dbReference type="Proteomes" id="UP001225644">
    <property type="component" value="Unassembled WGS sequence"/>
</dbReference>
<protein>
    <submittedName>
        <fullName evidence="7">Fatty-acyl-CoA synthase</fullName>
        <ecNumber evidence="7">6.2.1.-</ecNumber>
    </submittedName>
</protein>
<dbReference type="Gene3D" id="3.40.50.12780">
    <property type="entry name" value="N-terminal domain of ligase-like"/>
    <property type="match status" value="1"/>
</dbReference>
<dbReference type="SUPFAM" id="SSF56801">
    <property type="entry name" value="Acetyl-CoA synthetase-like"/>
    <property type="match status" value="1"/>
</dbReference>
<evidence type="ECO:0000313" key="7">
    <source>
        <dbReference type="EMBL" id="MDQ0285431.1"/>
    </source>
</evidence>
<dbReference type="RefSeq" id="WP_307399597.1">
    <property type="nucleotide sequence ID" value="NZ_JAUSUX010000003.1"/>
</dbReference>
<evidence type="ECO:0000256" key="3">
    <source>
        <dbReference type="ARBA" id="ARBA00022832"/>
    </source>
</evidence>
<keyword evidence="3" id="KW-0276">Fatty acid metabolism</keyword>
<dbReference type="CDD" id="cd12119">
    <property type="entry name" value="ttLC_FACS_AlkK_like"/>
    <property type="match status" value="1"/>
</dbReference>
<keyword evidence="4" id="KW-0443">Lipid metabolism</keyword>
<gene>
    <name evidence="7" type="ORF">J2Z49_000532</name>
</gene>
<dbReference type="PANTHER" id="PTHR43859:SF4">
    <property type="entry name" value="BUTANOATE--COA LIGASE AAE1-RELATED"/>
    <property type="match status" value="1"/>
</dbReference>
<dbReference type="PANTHER" id="PTHR43859">
    <property type="entry name" value="ACYL-ACTIVATING ENZYME"/>
    <property type="match status" value="1"/>
</dbReference>
<accession>A0ABU0AY86</accession>
<dbReference type="GO" id="GO:0016874">
    <property type="term" value="F:ligase activity"/>
    <property type="evidence" value="ECO:0007669"/>
    <property type="project" value="UniProtKB-KW"/>
</dbReference>
<name>A0ABU0AY86_9FIRM</name>
<dbReference type="InterPro" id="IPR045851">
    <property type="entry name" value="AMP-bd_C_sf"/>
</dbReference>
<feature type="domain" description="AMP-dependent synthetase/ligase" evidence="5">
    <location>
        <begin position="13"/>
        <end position="396"/>
    </location>
</feature>
<dbReference type="Pfam" id="PF13193">
    <property type="entry name" value="AMP-binding_C"/>
    <property type="match status" value="1"/>
</dbReference>
<dbReference type="Pfam" id="PF00501">
    <property type="entry name" value="AMP-binding"/>
    <property type="match status" value="1"/>
</dbReference>
<evidence type="ECO:0000259" key="5">
    <source>
        <dbReference type="Pfam" id="PF00501"/>
    </source>
</evidence>
<comment type="caution">
    <text evidence="7">The sequence shown here is derived from an EMBL/GenBank/DDBJ whole genome shotgun (WGS) entry which is preliminary data.</text>
</comment>
<dbReference type="InterPro" id="IPR000873">
    <property type="entry name" value="AMP-dep_synth/lig_dom"/>
</dbReference>
<dbReference type="EMBL" id="JAUSUX010000003">
    <property type="protein sequence ID" value="MDQ0285431.1"/>
    <property type="molecule type" value="Genomic_DNA"/>
</dbReference>
<evidence type="ECO:0000256" key="2">
    <source>
        <dbReference type="ARBA" id="ARBA00022598"/>
    </source>
</evidence>
<evidence type="ECO:0000256" key="1">
    <source>
        <dbReference type="ARBA" id="ARBA00006432"/>
    </source>
</evidence>
<dbReference type="Gene3D" id="3.30.300.30">
    <property type="match status" value="1"/>
</dbReference>
<feature type="domain" description="AMP-binding enzyme C-terminal" evidence="6">
    <location>
        <begin position="447"/>
        <end position="523"/>
    </location>
</feature>
<dbReference type="NCBIfam" id="NF004837">
    <property type="entry name" value="PRK06187.1"/>
    <property type="match status" value="1"/>
</dbReference>
<keyword evidence="2 7" id="KW-0436">Ligase</keyword>
<sequence>MMKYPLLVRTILERSRQLFPKKEIVSRDFSGIFRYTYGEFYERVCRLANVLEKLGVKRGDRVATLAWNNHRHLELYFAVPCTGAVLHTVNLRLFSEQIVYILNHAGDKLIFIDEDLVPIIEGIKEQIKTIELFVIMTDKESIPGTSLSPVYSYEDLLREAPPVYDFPTDLDEWSPAAMCYTTATTGDPKGVMYSHRALYLHSLMSGMVDTFAVSEKDVLMPVVPMFHVNAWGLPFTATLVGAKQVLPGVRPDPRTLCSLIESERVTVTAGVPTIWMECFKLLEDGSYDVSSLNRILAGGSAIPRVFIEAYEKKLGINVMNVYGMTETTPITLVSRPKSYMLDWPEEQLYQVRAKQGLFVPGIEMRVVDENGNSVPRDGRAMGELQFRGPWITGEYYRDPERTGDALRDGWFRTQDIVTVDEEGYVYICDRSKDLIKSGGEWISSVDLENTIMAHPAVAEAVVIAMPHEKWQERPLACVVLKEEFRGKVTAEDILKFLRGRVAKWWLPDRVEFVDEIPKTSVGKFNKKALRHKFFPEYYGA</sequence>
<evidence type="ECO:0000259" key="6">
    <source>
        <dbReference type="Pfam" id="PF13193"/>
    </source>
</evidence>
<comment type="similarity">
    <text evidence="1">Belongs to the ATP-dependent AMP-binding enzyme family.</text>
</comment>
<evidence type="ECO:0000256" key="4">
    <source>
        <dbReference type="ARBA" id="ARBA00023098"/>
    </source>
</evidence>
<dbReference type="InterPro" id="IPR042099">
    <property type="entry name" value="ANL_N_sf"/>
</dbReference>
<dbReference type="InterPro" id="IPR025110">
    <property type="entry name" value="AMP-bd_C"/>
</dbReference>
<dbReference type="EC" id="6.2.1.-" evidence="7"/>
<keyword evidence="8" id="KW-1185">Reference proteome</keyword>
<evidence type="ECO:0000313" key="8">
    <source>
        <dbReference type="Proteomes" id="UP001225644"/>
    </source>
</evidence>
<proteinExistence type="inferred from homology"/>
<organism evidence="7 8">
    <name type="scientific">Desulfofundulus luciae</name>
    <dbReference type="NCBI Taxonomy" id="74702"/>
    <lineage>
        <taxon>Bacteria</taxon>
        <taxon>Bacillati</taxon>
        <taxon>Bacillota</taxon>
        <taxon>Clostridia</taxon>
        <taxon>Eubacteriales</taxon>
        <taxon>Peptococcaceae</taxon>
        <taxon>Desulfofundulus</taxon>
    </lineage>
</organism>
<reference evidence="7 8" key="1">
    <citation type="submission" date="2023-07" db="EMBL/GenBank/DDBJ databases">
        <title>Genomic Encyclopedia of Type Strains, Phase IV (KMG-IV): sequencing the most valuable type-strain genomes for metagenomic binning, comparative biology and taxonomic classification.</title>
        <authorList>
            <person name="Goeker M."/>
        </authorList>
    </citation>
    <scope>NUCLEOTIDE SEQUENCE [LARGE SCALE GENOMIC DNA]</scope>
    <source>
        <strain evidence="7 8">DSM 12396</strain>
    </source>
</reference>